<evidence type="ECO:0000256" key="9">
    <source>
        <dbReference type="ARBA" id="ARBA00023136"/>
    </source>
</evidence>
<sequence length="581" mass="62329">MQVDENPLTPRSPRGSAPKGLVQGLLLVLVVSLPGLVAGVVAPREATHHMERRVVITADETWRRAAGVRDVEAAEGWERYLLPYFGGEPRLAKPPLTVWATRLAWLGLDAERVDALVLMDRARWVAVGMTLVLLAGTYGIGVLLGGVGAGTVAGMSLGTSLVVQRWGRIASYDIYLAAFAALGLAFALAAARLLRTGSGQGWRTGGLVALGGVCVGLAWLSKGPIALAMVAVPMVVAAAVVGRRRWLRIAVVLLVLVVVGSAVALPWYGYLMGAVSDAGAALAREYAADRPSASPAWTYLGVVALMLPWTVWLVAGLVHPWLRRGAGPVRSRRGIWLAWWWLVVMVVVMSIPEAKQQRYILPVLPAAAVLIGLLVTGYDRSARRGRPERWTRVLTGLHRALVAVVTVLLVVGVSGWGLVYPMAGAMGVWALVGLAVVLGWRVVARDWRGSATGLAVATGLWAGALLPAYWLAYLPSDARAADPVRRTGLVLGSVVEAGPIVWLSLGGEGVKANPPDEKVMLFGRRRVRVIGEEDLGTDRLVVARDDGAYARVMVSRGYRRFDGQAYPNRGYAVVLWERLLR</sequence>
<dbReference type="GO" id="GO:0009103">
    <property type="term" value="P:lipopolysaccharide biosynthetic process"/>
    <property type="evidence" value="ECO:0007669"/>
    <property type="project" value="UniProtKB-ARBA"/>
</dbReference>
<feature type="transmembrane region" description="Helical" evidence="10">
    <location>
        <begin position="174"/>
        <end position="194"/>
    </location>
</feature>
<dbReference type="RefSeq" id="WP_145444211.1">
    <property type="nucleotide sequence ID" value="NZ_CP036280.1"/>
</dbReference>
<feature type="transmembrane region" description="Helical" evidence="10">
    <location>
        <begin position="124"/>
        <end position="154"/>
    </location>
</feature>
<dbReference type="Proteomes" id="UP000320386">
    <property type="component" value="Chromosome"/>
</dbReference>
<dbReference type="GO" id="GO:0005886">
    <property type="term" value="C:plasma membrane"/>
    <property type="evidence" value="ECO:0007669"/>
    <property type="project" value="UniProtKB-SubCell"/>
</dbReference>
<dbReference type="OrthoDB" id="8353433at2"/>
<evidence type="ECO:0000313" key="11">
    <source>
        <dbReference type="EMBL" id="QDU70216.1"/>
    </source>
</evidence>
<feature type="transmembrane region" description="Helical" evidence="10">
    <location>
        <begin position="400"/>
        <end position="420"/>
    </location>
</feature>
<evidence type="ECO:0000256" key="4">
    <source>
        <dbReference type="ARBA" id="ARBA00022676"/>
    </source>
</evidence>
<name>A0A518BTB4_9BACT</name>
<evidence type="ECO:0000256" key="5">
    <source>
        <dbReference type="ARBA" id="ARBA00022679"/>
    </source>
</evidence>
<keyword evidence="4 11" id="KW-0328">Glycosyltransferase</keyword>
<comment type="subcellular location">
    <subcellularLocation>
        <location evidence="2">Cell membrane</location>
        <topology evidence="2">Multi-pass membrane protein</topology>
    </subcellularLocation>
    <subcellularLocation>
        <location evidence="1">Endoplasmic reticulum membrane</location>
    </subcellularLocation>
</comment>
<feature type="transmembrane region" description="Helical" evidence="10">
    <location>
        <begin position="358"/>
        <end position="379"/>
    </location>
</feature>
<feature type="transmembrane region" description="Helical" evidence="10">
    <location>
        <begin position="225"/>
        <end position="242"/>
    </location>
</feature>
<dbReference type="GO" id="GO:0010041">
    <property type="term" value="P:response to iron(III) ion"/>
    <property type="evidence" value="ECO:0007669"/>
    <property type="project" value="TreeGrafter"/>
</dbReference>
<dbReference type="EC" id="2.4.2.43" evidence="11"/>
<protein>
    <submittedName>
        <fullName evidence="11">Undecaprenyl phosphate-alpha-4-amino-4-deoxy-L-arabinose arabinosyl transferase</fullName>
        <ecNumber evidence="11">2.4.2.43</ecNumber>
    </submittedName>
</protein>
<evidence type="ECO:0000313" key="12">
    <source>
        <dbReference type="Proteomes" id="UP000320386"/>
    </source>
</evidence>
<evidence type="ECO:0000256" key="10">
    <source>
        <dbReference type="SAM" id="Phobius"/>
    </source>
</evidence>
<keyword evidence="6 10" id="KW-0812">Transmembrane</keyword>
<dbReference type="InterPro" id="IPR050297">
    <property type="entry name" value="LipidA_mod_glycosyltrf_83"/>
</dbReference>
<evidence type="ECO:0000256" key="7">
    <source>
        <dbReference type="ARBA" id="ARBA00022824"/>
    </source>
</evidence>
<feature type="transmembrane region" description="Helical" evidence="10">
    <location>
        <begin position="296"/>
        <end position="322"/>
    </location>
</feature>
<evidence type="ECO:0000256" key="3">
    <source>
        <dbReference type="ARBA" id="ARBA00022475"/>
    </source>
</evidence>
<keyword evidence="5 11" id="KW-0808">Transferase</keyword>
<dbReference type="PANTHER" id="PTHR33908">
    <property type="entry name" value="MANNOSYLTRANSFERASE YKCB-RELATED"/>
    <property type="match status" value="1"/>
</dbReference>
<keyword evidence="9 10" id="KW-0472">Membrane</keyword>
<dbReference type="PANTHER" id="PTHR33908:SF3">
    <property type="entry name" value="UNDECAPRENYL PHOSPHATE-ALPHA-4-AMINO-4-DEOXY-L-ARABINOSE ARABINOSYL TRANSFERASE"/>
    <property type="match status" value="1"/>
</dbReference>
<accession>A0A518BTB4</accession>
<keyword evidence="3" id="KW-1003">Cell membrane</keyword>
<evidence type="ECO:0000256" key="1">
    <source>
        <dbReference type="ARBA" id="ARBA00004586"/>
    </source>
</evidence>
<feature type="transmembrane region" description="Helical" evidence="10">
    <location>
        <begin position="451"/>
        <end position="472"/>
    </location>
</feature>
<keyword evidence="7" id="KW-0256">Endoplasmic reticulum</keyword>
<keyword evidence="12" id="KW-1185">Reference proteome</keyword>
<proteinExistence type="predicted"/>
<feature type="transmembrane region" description="Helical" evidence="10">
    <location>
        <begin position="20"/>
        <end position="42"/>
    </location>
</feature>
<feature type="transmembrane region" description="Helical" evidence="10">
    <location>
        <begin position="334"/>
        <end position="352"/>
    </location>
</feature>
<dbReference type="AlphaFoldDB" id="A0A518BTB4"/>
<feature type="transmembrane region" description="Helical" evidence="10">
    <location>
        <begin position="426"/>
        <end position="444"/>
    </location>
</feature>
<keyword evidence="8 10" id="KW-1133">Transmembrane helix</keyword>
<dbReference type="InterPro" id="IPR005599">
    <property type="entry name" value="GPI_mannosylTrfase"/>
</dbReference>
<dbReference type="EMBL" id="CP036280">
    <property type="protein sequence ID" value="QDU70216.1"/>
    <property type="molecule type" value="Genomic_DNA"/>
</dbReference>
<dbReference type="KEGG" id="mcad:Pan265_00380"/>
<evidence type="ECO:0000256" key="2">
    <source>
        <dbReference type="ARBA" id="ARBA00004651"/>
    </source>
</evidence>
<evidence type="ECO:0000256" key="8">
    <source>
        <dbReference type="ARBA" id="ARBA00022989"/>
    </source>
</evidence>
<feature type="transmembrane region" description="Helical" evidence="10">
    <location>
        <begin position="249"/>
        <end position="268"/>
    </location>
</feature>
<dbReference type="Pfam" id="PF03901">
    <property type="entry name" value="Glyco_transf_22"/>
    <property type="match status" value="1"/>
</dbReference>
<organism evidence="11 12">
    <name type="scientific">Mucisphaera calidilacus</name>
    <dbReference type="NCBI Taxonomy" id="2527982"/>
    <lineage>
        <taxon>Bacteria</taxon>
        <taxon>Pseudomonadati</taxon>
        <taxon>Planctomycetota</taxon>
        <taxon>Phycisphaerae</taxon>
        <taxon>Phycisphaerales</taxon>
        <taxon>Phycisphaeraceae</taxon>
        <taxon>Mucisphaera</taxon>
    </lineage>
</organism>
<gene>
    <name evidence="11" type="primary">arnT_1</name>
    <name evidence="11" type="ORF">Pan265_00380</name>
</gene>
<feature type="transmembrane region" description="Helical" evidence="10">
    <location>
        <begin position="201"/>
        <end position="219"/>
    </location>
</feature>
<reference evidence="11 12" key="1">
    <citation type="submission" date="2019-02" db="EMBL/GenBank/DDBJ databases">
        <title>Deep-cultivation of Planctomycetes and their phenomic and genomic characterization uncovers novel biology.</title>
        <authorList>
            <person name="Wiegand S."/>
            <person name="Jogler M."/>
            <person name="Boedeker C."/>
            <person name="Pinto D."/>
            <person name="Vollmers J."/>
            <person name="Rivas-Marin E."/>
            <person name="Kohn T."/>
            <person name="Peeters S.H."/>
            <person name="Heuer A."/>
            <person name="Rast P."/>
            <person name="Oberbeckmann S."/>
            <person name="Bunk B."/>
            <person name="Jeske O."/>
            <person name="Meyerdierks A."/>
            <person name="Storesund J.E."/>
            <person name="Kallscheuer N."/>
            <person name="Luecker S."/>
            <person name="Lage O.M."/>
            <person name="Pohl T."/>
            <person name="Merkel B.J."/>
            <person name="Hornburger P."/>
            <person name="Mueller R.-W."/>
            <person name="Bruemmer F."/>
            <person name="Labrenz M."/>
            <person name="Spormann A.M."/>
            <person name="Op den Camp H."/>
            <person name="Overmann J."/>
            <person name="Amann R."/>
            <person name="Jetten M.S.M."/>
            <person name="Mascher T."/>
            <person name="Medema M.H."/>
            <person name="Devos D.P."/>
            <person name="Kaster A.-K."/>
            <person name="Ovreas L."/>
            <person name="Rohde M."/>
            <person name="Galperin M.Y."/>
            <person name="Jogler C."/>
        </authorList>
    </citation>
    <scope>NUCLEOTIDE SEQUENCE [LARGE SCALE GENOMIC DNA]</scope>
    <source>
        <strain evidence="11 12">Pan265</strain>
    </source>
</reference>
<dbReference type="GO" id="GO:0103015">
    <property type="term" value="F:4-amino-4-deoxy-L-arabinose transferase activity"/>
    <property type="evidence" value="ECO:0007669"/>
    <property type="project" value="UniProtKB-EC"/>
</dbReference>
<evidence type="ECO:0000256" key="6">
    <source>
        <dbReference type="ARBA" id="ARBA00022692"/>
    </source>
</evidence>